<reference evidence="9" key="1">
    <citation type="submission" date="2022-11" db="EMBL/GenBank/DDBJ databases">
        <authorList>
            <person name="Petersen C."/>
        </authorList>
    </citation>
    <scope>NUCLEOTIDE SEQUENCE</scope>
    <source>
        <strain evidence="9">IBT 23319</strain>
    </source>
</reference>
<evidence type="ECO:0000256" key="6">
    <source>
        <dbReference type="SAM" id="MobiDB-lite"/>
    </source>
</evidence>
<keyword evidence="3 5" id="KW-0539">Nucleus</keyword>
<dbReference type="InterPro" id="IPR013087">
    <property type="entry name" value="Znf_C2H2_type"/>
</dbReference>
<feature type="region of interest" description="Disordered" evidence="6">
    <location>
        <begin position="1"/>
        <end position="28"/>
    </location>
</feature>
<feature type="region of interest" description="Disordered" evidence="6">
    <location>
        <begin position="263"/>
        <end position="282"/>
    </location>
</feature>
<dbReference type="GO" id="GO:0005634">
    <property type="term" value="C:nucleus"/>
    <property type="evidence" value="ECO:0007669"/>
    <property type="project" value="UniProtKB-SubCell"/>
</dbReference>
<proteinExistence type="predicted"/>
<dbReference type="PANTHER" id="PTHR11850">
    <property type="entry name" value="HOMEOBOX PROTEIN TRANSCRIPTION FACTORS"/>
    <property type="match status" value="1"/>
</dbReference>
<reference evidence="9" key="2">
    <citation type="journal article" date="2023" name="IMA Fungus">
        <title>Comparative genomic study of the Penicillium genus elucidates a diverse pangenome and 15 lateral gene transfer events.</title>
        <authorList>
            <person name="Petersen C."/>
            <person name="Sorensen T."/>
            <person name="Nielsen M.R."/>
            <person name="Sondergaard T.E."/>
            <person name="Sorensen J.L."/>
            <person name="Fitzpatrick D.A."/>
            <person name="Frisvad J.C."/>
            <person name="Nielsen K.L."/>
        </authorList>
    </citation>
    <scope>NUCLEOTIDE SEQUENCE</scope>
    <source>
        <strain evidence="9">IBT 23319</strain>
    </source>
</reference>
<organism evidence="9 10">
    <name type="scientific">Penicillium citrinum</name>
    <dbReference type="NCBI Taxonomy" id="5077"/>
    <lineage>
        <taxon>Eukaryota</taxon>
        <taxon>Fungi</taxon>
        <taxon>Dikarya</taxon>
        <taxon>Ascomycota</taxon>
        <taxon>Pezizomycotina</taxon>
        <taxon>Eurotiomycetes</taxon>
        <taxon>Eurotiomycetidae</taxon>
        <taxon>Eurotiales</taxon>
        <taxon>Aspergillaceae</taxon>
        <taxon>Penicillium</taxon>
    </lineage>
</organism>
<gene>
    <name evidence="9" type="ORF">N7469_011098</name>
</gene>
<evidence type="ECO:0000313" key="10">
    <source>
        <dbReference type="Proteomes" id="UP001147733"/>
    </source>
</evidence>
<dbReference type="PROSITE" id="PS50071">
    <property type="entry name" value="HOMEOBOX_2"/>
    <property type="match status" value="1"/>
</dbReference>
<feature type="compositionally biased region" description="Polar residues" evidence="6">
    <location>
        <begin position="109"/>
        <end position="127"/>
    </location>
</feature>
<dbReference type="InterPro" id="IPR008422">
    <property type="entry name" value="KN_HD"/>
</dbReference>
<dbReference type="InterPro" id="IPR050224">
    <property type="entry name" value="TALE_homeobox"/>
</dbReference>
<dbReference type="SUPFAM" id="SSF57667">
    <property type="entry name" value="beta-beta-alpha zinc fingers"/>
    <property type="match status" value="1"/>
</dbReference>
<keyword evidence="1 5" id="KW-0238">DNA-binding</keyword>
<dbReference type="AlphaFoldDB" id="A0A9W9TCB1"/>
<sequence>MYAHTFHLSAPLGSESTEELSPERTVPTPFSNFDSFHIGHCTDNGPINSGLSTLASTQSPDYREEVAPSGIGYYCQGDFLKSGPCMDSIQPVDFPETFTENPRDRMSHFSPNVSFRSSSVQQNTLSLKNDIPAEGSQLNHQNRRTSKSRRLPSETVKVLRSWLYQHQDYPYPTDQEREDLERQTGLGKTQILNWFTNARRRKMNRQTINDNANTVDQKLLSPMERWQNSPPESEFAMASDIIRAVKNTPYIPFNSDAIRSNSYETCSSHTSNNSHQLGVSSISSYENSHSSCSELASQTSRDPFERSPTPILQMQPRRHRRRMKRSAKRPGKERGSENRPYQCTFCSESFKSKYDWQRHEKALHLSVDRWNCAPEGGITEINGISSCVFCLAPDADINHLETHNYIGCREKPSEYRSFSRKDHLVQHLRLTHEVPFNSSMNRWQESSTRLLSQCGFCVTQLFSWQERADHLAEHFKRNADMNQWQGCWGFEPHIEKLVENAMPPYLLGQERRTMDPWKAFDTVKQENGSTTLDDTAPNALDRYGFVRAKLTDYLRNQISAGNYPTDEMIQDEARMIAYGDNDPWNQTYADDPAFITAIRNDVGLELWTCIDEED</sequence>
<keyword evidence="4" id="KW-0862">Zinc</keyword>
<dbReference type="RefSeq" id="XP_056495067.1">
    <property type="nucleotide sequence ID" value="XM_056650003.1"/>
</dbReference>
<dbReference type="Proteomes" id="UP001147733">
    <property type="component" value="Unassembled WGS sequence"/>
</dbReference>
<dbReference type="SMART" id="SM00355">
    <property type="entry name" value="ZnF_C2H2"/>
    <property type="match status" value="3"/>
</dbReference>
<keyword evidence="2 5" id="KW-0371">Homeobox</keyword>
<evidence type="ECO:0000256" key="4">
    <source>
        <dbReference type="PROSITE-ProRule" id="PRU00042"/>
    </source>
</evidence>
<protein>
    <submittedName>
        <fullName evidence="9">Uncharacterized protein</fullName>
    </submittedName>
</protein>
<dbReference type="InterPro" id="IPR009057">
    <property type="entry name" value="Homeodomain-like_sf"/>
</dbReference>
<dbReference type="PROSITE" id="PS00028">
    <property type="entry name" value="ZINC_FINGER_C2H2_1"/>
    <property type="match status" value="1"/>
</dbReference>
<feature type="compositionally biased region" description="Polar residues" evidence="6">
    <location>
        <begin position="263"/>
        <end position="279"/>
    </location>
</feature>
<evidence type="ECO:0000256" key="5">
    <source>
        <dbReference type="PROSITE-ProRule" id="PRU00108"/>
    </source>
</evidence>
<dbReference type="Gene3D" id="1.10.10.60">
    <property type="entry name" value="Homeodomain-like"/>
    <property type="match status" value="1"/>
</dbReference>
<dbReference type="EMBL" id="JAPQKT010000010">
    <property type="protein sequence ID" value="KAJ5217473.1"/>
    <property type="molecule type" value="Genomic_DNA"/>
</dbReference>
<name>A0A9W9TCB1_PENCI</name>
<evidence type="ECO:0000313" key="9">
    <source>
        <dbReference type="EMBL" id="KAJ5217473.1"/>
    </source>
</evidence>
<dbReference type="InterPro" id="IPR001356">
    <property type="entry name" value="HD"/>
</dbReference>
<dbReference type="GO" id="GO:0008270">
    <property type="term" value="F:zinc ion binding"/>
    <property type="evidence" value="ECO:0007669"/>
    <property type="project" value="UniProtKB-KW"/>
</dbReference>
<dbReference type="SMART" id="SM00389">
    <property type="entry name" value="HOX"/>
    <property type="match status" value="1"/>
</dbReference>
<evidence type="ECO:0000256" key="2">
    <source>
        <dbReference type="ARBA" id="ARBA00023155"/>
    </source>
</evidence>
<evidence type="ECO:0000256" key="1">
    <source>
        <dbReference type="ARBA" id="ARBA00023125"/>
    </source>
</evidence>
<feature type="DNA-binding region" description="Homeobox" evidence="5">
    <location>
        <begin position="144"/>
        <end position="206"/>
    </location>
</feature>
<comment type="subcellular location">
    <subcellularLocation>
        <location evidence="5">Nucleus</location>
    </subcellularLocation>
</comment>
<dbReference type="PROSITE" id="PS50157">
    <property type="entry name" value="ZINC_FINGER_C2H2_2"/>
    <property type="match status" value="1"/>
</dbReference>
<evidence type="ECO:0000256" key="3">
    <source>
        <dbReference type="ARBA" id="ARBA00023242"/>
    </source>
</evidence>
<keyword evidence="10" id="KW-1185">Reference proteome</keyword>
<comment type="caution">
    <text evidence="9">The sequence shown here is derived from an EMBL/GenBank/DDBJ whole genome shotgun (WGS) entry which is preliminary data.</text>
</comment>
<dbReference type="OrthoDB" id="5399138at2759"/>
<dbReference type="GO" id="GO:0006355">
    <property type="term" value="P:regulation of DNA-templated transcription"/>
    <property type="evidence" value="ECO:0007669"/>
    <property type="project" value="InterPro"/>
</dbReference>
<evidence type="ECO:0000259" key="7">
    <source>
        <dbReference type="PROSITE" id="PS50071"/>
    </source>
</evidence>
<dbReference type="CDD" id="cd00086">
    <property type="entry name" value="homeodomain"/>
    <property type="match status" value="1"/>
</dbReference>
<dbReference type="Gene3D" id="3.30.160.60">
    <property type="entry name" value="Classic Zinc Finger"/>
    <property type="match status" value="1"/>
</dbReference>
<keyword evidence="4" id="KW-0863">Zinc-finger</keyword>
<feature type="domain" description="Homeobox" evidence="7">
    <location>
        <begin position="142"/>
        <end position="205"/>
    </location>
</feature>
<dbReference type="Pfam" id="PF05920">
    <property type="entry name" value="Homeobox_KN"/>
    <property type="match status" value="1"/>
</dbReference>
<feature type="region of interest" description="Disordered" evidence="6">
    <location>
        <begin position="96"/>
        <end position="152"/>
    </location>
</feature>
<feature type="compositionally biased region" description="Basic residues" evidence="6">
    <location>
        <begin position="141"/>
        <end position="150"/>
    </location>
</feature>
<accession>A0A9W9TCB1</accession>
<dbReference type="SUPFAM" id="SSF46689">
    <property type="entry name" value="Homeodomain-like"/>
    <property type="match status" value="1"/>
</dbReference>
<feature type="domain" description="C2H2-type" evidence="8">
    <location>
        <begin position="341"/>
        <end position="364"/>
    </location>
</feature>
<dbReference type="GeneID" id="81389170"/>
<feature type="region of interest" description="Disordered" evidence="6">
    <location>
        <begin position="290"/>
        <end position="338"/>
    </location>
</feature>
<dbReference type="InterPro" id="IPR036236">
    <property type="entry name" value="Znf_C2H2_sf"/>
</dbReference>
<feature type="compositionally biased region" description="Basic residues" evidence="6">
    <location>
        <begin position="316"/>
        <end position="329"/>
    </location>
</feature>
<evidence type="ECO:0000259" key="8">
    <source>
        <dbReference type="PROSITE" id="PS50157"/>
    </source>
</evidence>
<dbReference type="GO" id="GO:0003677">
    <property type="term" value="F:DNA binding"/>
    <property type="evidence" value="ECO:0007669"/>
    <property type="project" value="UniProtKB-UniRule"/>
</dbReference>
<keyword evidence="4" id="KW-0479">Metal-binding</keyword>